<feature type="region of interest" description="Disordered" evidence="1">
    <location>
        <begin position="109"/>
        <end position="188"/>
    </location>
</feature>
<protein>
    <submittedName>
        <fullName evidence="2">Uncharacterized protein</fullName>
    </submittedName>
</protein>
<organism evidence="2 3">
    <name type="scientific">Panicum miliaceum</name>
    <name type="common">Proso millet</name>
    <name type="synonym">Broomcorn millet</name>
    <dbReference type="NCBI Taxonomy" id="4540"/>
    <lineage>
        <taxon>Eukaryota</taxon>
        <taxon>Viridiplantae</taxon>
        <taxon>Streptophyta</taxon>
        <taxon>Embryophyta</taxon>
        <taxon>Tracheophyta</taxon>
        <taxon>Spermatophyta</taxon>
        <taxon>Magnoliopsida</taxon>
        <taxon>Liliopsida</taxon>
        <taxon>Poales</taxon>
        <taxon>Poaceae</taxon>
        <taxon>PACMAD clade</taxon>
        <taxon>Panicoideae</taxon>
        <taxon>Panicodae</taxon>
        <taxon>Paniceae</taxon>
        <taxon>Panicinae</taxon>
        <taxon>Panicum</taxon>
        <taxon>Panicum sect. Panicum</taxon>
    </lineage>
</organism>
<sequence length="219" mass="23032">MCTNSILLFFPSMSAPRPSSPRRLVLPVAPPPACHGQLPAPPRPSASMLLARTTSAAGAGSTPRVSSIAREPLSGRARASSPGSQAQRRWWCRAGEEVERGWSKRGEATSIGFRRGHKSERNQPRGLRRARAAAGSAQGELRRVPAAVGATSVAAGPKPAPPAAGRRGLGPGAVRPAPAARAGATPAPTRAAWLATTACPCQPRREGKKIVERERRKMR</sequence>
<accession>A0A3L6T0V6</accession>
<feature type="region of interest" description="Disordered" evidence="1">
    <location>
        <begin position="33"/>
        <end position="89"/>
    </location>
</feature>
<feature type="compositionally biased region" description="Pro residues" evidence="1">
    <location>
        <begin position="33"/>
        <end position="44"/>
    </location>
</feature>
<proteinExistence type="predicted"/>
<keyword evidence="3" id="KW-1185">Reference proteome</keyword>
<comment type="caution">
    <text evidence="2">The sequence shown here is derived from an EMBL/GenBank/DDBJ whole genome shotgun (WGS) entry which is preliminary data.</text>
</comment>
<dbReference type="Proteomes" id="UP000275267">
    <property type="component" value="Unassembled WGS sequence"/>
</dbReference>
<reference evidence="3" key="1">
    <citation type="journal article" date="2019" name="Nat. Commun.">
        <title>The genome of broomcorn millet.</title>
        <authorList>
            <person name="Zou C."/>
            <person name="Miki D."/>
            <person name="Li D."/>
            <person name="Tang Q."/>
            <person name="Xiao L."/>
            <person name="Rajput S."/>
            <person name="Deng P."/>
            <person name="Jia W."/>
            <person name="Huang R."/>
            <person name="Zhang M."/>
            <person name="Sun Y."/>
            <person name="Hu J."/>
            <person name="Fu X."/>
            <person name="Schnable P.S."/>
            <person name="Li F."/>
            <person name="Zhang H."/>
            <person name="Feng B."/>
            <person name="Zhu X."/>
            <person name="Liu R."/>
            <person name="Schnable J.C."/>
            <person name="Zhu J.-K."/>
            <person name="Zhang H."/>
        </authorList>
    </citation>
    <scope>NUCLEOTIDE SEQUENCE [LARGE SCALE GENOMIC DNA]</scope>
</reference>
<evidence type="ECO:0000313" key="3">
    <source>
        <dbReference type="Proteomes" id="UP000275267"/>
    </source>
</evidence>
<name>A0A3L6T0V6_PANMI</name>
<evidence type="ECO:0000256" key="1">
    <source>
        <dbReference type="SAM" id="MobiDB-lite"/>
    </source>
</evidence>
<dbReference type="EMBL" id="PQIB02000003">
    <property type="protein sequence ID" value="RLN29425.1"/>
    <property type="molecule type" value="Genomic_DNA"/>
</dbReference>
<evidence type="ECO:0000313" key="2">
    <source>
        <dbReference type="EMBL" id="RLN29425.1"/>
    </source>
</evidence>
<dbReference type="AlphaFoldDB" id="A0A3L6T0V6"/>
<feature type="compositionally biased region" description="Low complexity" evidence="1">
    <location>
        <begin position="172"/>
        <end position="188"/>
    </location>
</feature>
<feature type="compositionally biased region" description="Low complexity" evidence="1">
    <location>
        <begin position="53"/>
        <end position="62"/>
    </location>
</feature>
<gene>
    <name evidence="2" type="ORF">C2845_PM05G02300</name>
</gene>